<evidence type="ECO:0000256" key="8">
    <source>
        <dbReference type="SAM" id="MobiDB-lite"/>
    </source>
</evidence>
<dbReference type="VEuPathDB" id="FungiDB:SCHCODRAFT_02625385"/>
<keyword evidence="3" id="KW-0813">Transport</keyword>
<evidence type="ECO:0000256" key="5">
    <source>
        <dbReference type="ARBA" id="ARBA00022989"/>
    </source>
</evidence>
<feature type="transmembrane region" description="Helical" evidence="9">
    <location>
        <begin position="61"/>
        <end position="82"/>
    </location>
</feature>
<dbReference type="PANTHER" id="PTHR31503">
    <property type="entry name" value="VACUOLAR CALCIUM ION TRANSPORTER"/>
    <property type="match status" value="1"/>
</dbReference>
<comment type="similarity">
    <text evidence="2">Belongs to the Ca(2+):cation antiporter (CaCA) (TC 2.A.19) family.</text>
</comment>
<dbReference type="Proteomes" id="UP000007431">
    <property type="component" value="Unassembled WGS sequence"/>
</dbReference>
<name>D8Q5L5_SCHCM</name>
<feature type="domain" description="Sodium/calcium exchanger membrane region" evidence="10">
    <location>
        <begin position="2"/>
        <end position="124"/>
    </location>
</feature>
<evidence type="ECO:0000259" key="10">
    <source>
        <dbReference type="Pfam" id="PF01699"/>
    </source>
</evidence>
<feature type="domain" description="Sodium/calcium exchanger membrane region" evidence="10">
    <location>
        <begin position="321"/>
        <end position="456"/>
    </location>
</feature>
<keyword evidence="4 9" id="KW-0812">Transmembrane</keyword>
<evidence type="ECO:0000256" key="2">
    <source>
        <dbReference type="ARBA" id="ARBA00008170"/>
    </source>
</evidence>
<dbReference type="HOGENOM" id="CLU_008721_4_2_1"/>
<keyword evidence="5 9" id="KW-1133">Transmembrane helix</keyword>
<evidence type="ECO:0000313" key="11">
    <source>
        <dbReference type="EMBL" id="EFI96987.1"/>
    </source>
</evidence>
<feature type="transmembrane region" description="Helical" evidence="9">
    <location>
        <begin position="351"/>
        <end position="372"/>
    </location>
</feature>
<feature type="transmembrane region" description="Helical" evidence="9">
    <location>
        <begin position="106"/>
        <end position="125"/>
    </location>
</feature>
<evidence type="ECO:0000313" key="12">
    <source>
        <dbReference type="Proteomes" id="UP000007431"/>
    </source>
</evidence>
<dbReference type="InterPro" id="IPR004713">
    <property type="entry name" value="CaH_exchang"/>
</dbReference>
<dbReference type="InterPro" id="IPR044880">
    <property type="entry name" value="NCX_ion-bd_dom_sf"/>
</dbReference>
<dbReference type="EMBL" id="GL377306">
    <property type="protein sequence ID" value="EFI96987.1"/>
    <property type="molecule type" value="Genomic_DNA"/>
</dbReference>
<dbReference type="GO" id="GO:0000329">
    <property type="term" value="C:fungal-type vacuole membrane"/>
    <property type="evidence" value="ECO:0007669"/>
    <property type="project" value="TreeGrafter"/>
</dbReference>
<comment type="subcellular location">
    <subcellularLocation>
        <location evidence="1">Endomembrane system</location>
        <topology evidence="1">Multi-pass membrane protein</topology>
    </subcellularLocation>
</comment>
<accession>D8Q5L5</accession>
<feature type="transmembrane region" description="Helical" evidence="9">
    <location>
        <begin position="313"/>
        <end position="331"/>
    </location>
</feature>
<dbReference type="GO" id="GO:0012505">
    <property type="term" value="C:endomembrane system"/>
    <property type="evidence" value="ECO:0007669"/>
    <property type="project" value="UniProtKB-SubCell"/>
</dbReference>
<keyword evidence="12" id="KW-1185">Reference proteome</keyword>
<dbReference type="GO" id="GO:0006874">
    <property type="term" value="P:intracellular calcium ion homeostasis"/>
    <property type="evidence" value="ECO:0007669"/>
    <property type="project" value="TreeGrafter"/>
</dbReference>
<dbReference type="Gene3D" id="1.20.1420.30">
    <property type="entry name" value="NCX, central ion-binding region"/>
    <property type="match status" value="2"/>
</dbReference>
<feature type="transmembrane region" description="Helical" evidence="9">
    <location>
        <begin position="441"/>
        <end position="461"/>
    </location>
</feature>
<feature type="transmembrane region" description="Helical" evidence="9">
    <location>
        <begin position="413"/>
        <end position="434"/>
    </location>
</feature>
<keyword evidence="7 9" id="KW-0472">Membrane</keyword>
<organism evidence="12">
    <name type="scientific">Schizophyllum commune (strain H4-8 / FGSC 9210)</name>
    <name type="common">Split gill fungus</name>
    <dbReference type="NCBI Taxonomy" id="578458"/>
    <lineage>
        <taxon>Eukaryota</taxon>
        <taxon>Fungi</taxon>
        <taxon>Dikarya</taxon>
        <taxon>Basidiomycota</taxon>
        <taxon>Agaricomycotina</taxon>
        <taxon>Agaricomycetes</taxon>
        <taxon>Agaricomycetidae</taxon>
        <taxon>Agaricales</taxon>
        <taxon>Schizophyllaceae</taxon>
        <taxon>Schizophyllum</taxon>
    </lineage>
</organism>
<dbReference type="PANTHER" id="PTHR31503:SF20">
    <property type="entry name" value="CA(2+)_H(+) EXCHANGER, PUTATIVE (EUROFUNG)-RELATED"/>
    <property type="match status" value="1"/>
</dbReference>
<dbReference type="InParanoid" id="D8Q5L5"/>
<sequence>MGNMVEIVVGFTALRNCELTVVQSSLIGSILSKLLLVLGLCFFAGGIRFAEQGFDPTATQIHSSLLSIGVGGILLPAVYHFALSGEIDDSSEWQKLNIMYMSHGDASSANIFLAVYICYMVFQLYSHRHLYEDNRVPSHKHVVKPPPSLVKLRKAANASLSLKASMSNLNLAGKASQSQEKLGSYPSVPPGLERSPTPGRESPLGTPPRSRSRSRSPGLRSIYLGSQTPPNGAHGQIPASGTASSISILPGGETVRLVELPPLRREDTTLSSGPGMPWTDSYPDVYDSRAPSPAGTVAEPEAQKAPKVPPPQLSWFLTLSTLTLVTIAVSVTADWLVESMNGVSDVISKEWVALILLPAVTSLAECLTAVTVSVKDQLELSVSVAVGSTIQTVLFVIPLMVVSAWAMEKPLSLLFDPFMSLVLYLSVQTMGFVVADGKSNWMEGVILISFYVIVAVSYWFYPGSTFASSLAVCHVN</sequence>
<keyword evidence="6" id="KW-0406">Ion transport</keyword>
<feature type="region of interest" description="Disordered" evidence="8">
    <location>
        <begin position="173"/>
        <end position="242"/>
    </location>
</feature>
<evidence type="ECO:0000256" key="7">
    <source>
        <dbReference type="ARBA" id="ARBA00023136"/>
    </source>
</evidence>
<evidence type="ECO:0000256" key="1">
    <source>
        <dbReference type="ARBA" id="ARBA00004127"/>
    </source>
</evidence>
<feature type="transmembrane region" description="Helical" evidence="9">
    <location>
        <begin position="30"/>
        <end position="49"/>
    </location>
</feature>
<reference evidence="11 12" key="1">
    <citation type="journal article" date="2010" name="Nat. Biotechnol.">
        <title>Genome sequence of the model mushroom Schizophyllum commune.</title>
        <authorList>
            <person name="Ohm R.A."/>
            <person name="de Jong J.F."/>
            <person name="Lugones L.G."/>
            <person name="Aerts A."/>
            <person name="Kothe E."/>
            <person name="Stajich J.E."/>
            <person name="de Vries R.P."/>
            <person name="Record E."/>
            <person name="Levasseur A."/>
            <person name="Baker S.E."/>
            <person name="Bartholomew K.A."/>
            <person name="Coutinho P.M."/>
            <person name="Erdmann S."/>
            <person name="Fowler T.J."/>
            <person name="Gathman A.C."/>
            <person name="Lombard V."/>
            <person name="Henrissat B."/>
            <person name="Knabe N."/>
            <person name="Kuees U."/>
            <person name="Lilly W.W."/>
            <person name="Lindquist E."/>
            <person name="Lucas S."/>
            <person name="Magnuson J.K."/>
            <person name="Piumi F."/>
            <person name="Raudaskoski M."/>
            <person name="Salamov A."/>
            <person name="Schmutz J."/>
            <person name="Schwarze F.W.M.R."/>
            <person name="vanKuyk P.A."/>
            <person name="Horton J.S."/>
            <person name="Grigoriev I.V."/>
            <person name="Woesten H.A.B."/>
        </authorList>
    </citation>
    <scope>NUCLEOTIDE SEQUENCE [LARGE SCALE GENOMIC DNA]</scope>
    <source>
        <strain evidence="12">H4-8 / FGSC 9210</strain>
    </source>
</reference>
<feature type="compositionally biased region" description="Low complexity" evidence="8">
    <location>
        <begin position="202"/>
        <end position="221"/>
    </location>
</feature>
<dbReference type="OMA" id="ISVHTMG"/>
<proteinExistence type="inferred from homology"/>
<dbReference type="eggNOG" id="KOG1397">
    <property type="taxonomic scope" value="Eukaryota"/>
</dbReference>
<dbReference type="AlphaFoldDB" id="D8Q5L5"/>
<dbReference type="InterPro" id="IPR004837">
    <property type="entry name" value="NaCa_Exmemb"/>
</dbReference>
<evidence type="ECO:0000256" key="6">
    <source>
        <dbReference type="ARBA" id="ARBA00023065"/>
    </source>
</evidence>
<feature type="transmembrane region" description="Helical" evidence="9">
    <location>
        <begin position="384"/>
        <end position="407"/>
    </location>
</feature>
<evidence type="ECO:0000256" key="3">
    <source>
        <dbReference type="ARBA" id="ARBA00022448"/>
    </source>
</evidence>
<protein>
    <recommendedName>
        <fullName evidence="10">Sodium/calcium exchanger membrane region domain-containing protein</fullName>
    </recommendedName>
</protein>
<gene>
    <name evidence="11" type="ORF">SCHCODRAFT_82335</name>
</gene>
<dbReference type="GO" id="GO:0015369">
    <property type="term" value="F:calcium:proton antiporter activity"/>
    <property type="evidence" value="ECO:0007669"/>
    <property type="project" value="TreeGrafter"/>
</dbReference>
<evidence type="ECO:0000256" key="9">
    <source>
        <dbReference type="SAM" id="Phobius"/>
    </source>
</evidence>
<dbReference type="Pfam" id="PF01699">
    <property type="entry name" value="Na_Ca_ex"/>
    <property type="match status" value="2"/>
</dbReference>
<evidence type="ECO:0000256" key="4">
    <source>
        <dbReference type="ARBA" id="ARBA00022692"/>
    </source>
</evidence>